<dbReference type="Gene3D" id="1.10.760.10">
    <property type="entry name" value="Cytochrome c-like domain"/>
    <property type="match status" value="1"/>
</dbReference>
<dbReference type="GO" id="GO:0046872">
    <property type="term" value="F:metal ion binding"/>
    <property type="evidence" value="ECO:0007669"/>
    <property type="project" value="UniProtKB-KW"/>
</dbReference>
<keyword evidence="15" id="KW-0732">Signal</keyword>
<evidence type="ECO:0000256" key="3">
    <source>
        <dbReference type="ARBA" id="ARBA00016165"/>
    </source>
</evidence>
<accession>A0A5J6MDZ6</accession>
<evidence type="ECO:0000256" key="1">
    <source>
        <dbReference type="ARBA" id="ARBA00004370"/>
    </source>
</evidence>
<proteinExistence type="inferred from homology"/>
<organism evidence="17 18">
    <name type="scientific">Hypericibacter terrae</name>
    <dbReference type="NCBI Taxonomy" id="2602015"/>
    <lineage>
        <taxon>Bacteria</taxon>
        <taxon>Pseudomonadati</taxon>
        <taxon>Pseudomonadota</taxon>
        <taxon>Alphaproteobacteria</taxon>
        <taxon>Rhodospirillales</taxon>
        <taxon>Dongiaceae</taxon>
        <taxon>Hypericibacter</taxon>
    </lineage>
</organism>
<name>A0A5J6MDZ6_9PROT</name>
<keyword evidence="8 13" id="KW-0479">Metal-binding</keyword>
<dbReference type="FunFam" id="1.10.760.10:FF:000011">
    <property type="entry name" value="Cytochrome c1, putative"/>
    <property type="match status" value="1"/>
</dbReference>
<feature type="binding site" description="covalent" evidence="13">
    <location>
        <position position="66"/>
    </location>
    <ligand>
        <name>heme c</name>
        <dbReference type="ChEBI" id="CHEBI:61717"/>
    </ligand>
</feature>
<comment type="subcellular location">
    <subcellularLocation>
        <location evidence="1">Membrane</location>
    </subcellularLocation>
</comment>
<dbReference type="Pfam" id="PF02167">
    <property type="entry name" value="Cytochrom_C1"/>
    <property type="match status" value="1"/>
</dbReference>
<evidence type="ECO:0000256" key="15">
    <source>
        <dbReference type="SAM" id="SignalP"/>
    </source>
</evidence>
<feature type="chain" id="PRO_5023902676" description="Cytochrome c1" evidence="15">
    <location>
        <begin position="27"/>
        <end position="257"/>
    </location>
</feature>
<evidence type="ECO:0000256" key="2">
    <source>
        <dbReference type="ARBA" id="ARBA00006488"/>
    </source>
</evidence>
<evidence type="ECO:0000256" key="9">
    <source>
        <dbReference type="ARBA" id="ARBA00022982"/>
    </source>
</evidence>
<keyword evidence="9" id="KW-0249">Electron transport</keyword>
<comment type="similarity">
    <text evidence="2">Belongs to the cytochrome c family.</text>
</comment>
<evidence type="ECO:0000256" key="12">
    <source>
        <dbReference type="ARBA" id="ARBA00023136"/>
    </source>
</evidence>
<evidence type="ECO:0000256" key="11">
    <source>
        <dbReference type="ARBA" id="ARBA00023004"/>
    </source>
</evidence>
<comment type="cofactor">
    <cofactor evidence="13">
        <name>heme c</name>
        <dbReference type="ChEBI" id="CHEBI:61717"/>
    </cofactor>
    <text evidence="13">Binds 1 heme c group covalently per subunit.</text>
</comment>
<feature type="binding site" description="covalent" evidence="13">
    <location>
        <position position="67"/>
    </location>
    <ligand>
        <name>heme c</name>
        <dbReference type="ChEBI" id="CHEBI:61717"/>
    </ligand>
</feature>
<feature type="signal peptide" evidence="15">
    <location>
        <begin position="1"/>
        <end position="26"/>
    </location>
</feature>
<reference evidence="17 18" key="1">
    <citation type="submission" date="2019-08" db="EMBL/GenBank/DDBJ databases">
        <title>Hyperibacter terrae gen. nov., sp. nov. and Hyperibacter viscosus sp. nov., two new members in the family Rhodospirillaceae isolated from the rhizosphere of Hypericum perforatum.</title>
        <authorList>
            <person name="Noviana Z."/>
        </authorList>
    </citation>
    <scope>NUCLEOTIDE SEQUENCE [LARGE SCALE GENOMIC DNA]</scope>
    <source>
        <strain evidence="17 18">R5913</strain>
    </source>
</reference>
<sequence>MRRNALLAFATAALVASGLAVTTARAAESEHSLEHQRWSFDGLFGTIDQAAAQRGFQVYKEVCAACHSLSLVAYRNLGAIGIGEDQIKAIAAQYNVMDGPNDAGDMFERPAKPSDKFVAPFANANAARAANNGALPPDLSLIVKAREGGPDYVYGVLTGFVPPPAGVTVPDGMYYNAAFPGHQIAMPPPLSDGSVTYADGTEASVHQEAHDVVTFLEWTAEPELDARKKMGVKVILFLIVLTGLAYAVKRKVWKDIH</sequence>
<dbReference type="PRINTS" id="PR00603">
    <property type="entry name" value="CYTOCHROMEC1"/>
</dbReference>
<dbReference type="InterPro" id="IPR021157">
    <property type="entry name" value="Cyt_c1_TM_anchor_C"/>
</dbReference>
<dbReference type="GO" id="GO:0016020">
    <property type="term" value="C:membrane"/>
    <property type="evidence" value="ECO:0007669"/>
    <property type="project" value="UniProtKB-SubCell"/>
</dbReference>
<dbReference type="Gene3D" id="1.20.5.100">
    <property type="entry name" value="Cytochrome c1, transmembrane anchor, C-terminal"/>
    <property type="match status" value="1"/>
</dbReference>
<feature type="transmembrane region" description="Helical" evidence="14">
    <location>
        <begin position="230"/>
        <end position="248"/>
    </location>
</feature>
<evidence type="ECO:0000256" key="6">
    <source>
        <dbReference type="ARBA" id="ARBA00022660"/>
    </source>
</evidence>
<evidence type="ECO:0000256" key="7">
    <source>
        <dbReference type="ARBA" id="ARBA00022692"/>
    </source>
</evidence>
<keyword evidence="6" id="KW-0679">Respiratory chain</keyword>
<dbReference type="PANTHER" id="PTHR10266:SF3">
    <property type="entry name" value="CYTOCHROME C1, HEME PROTEIN, MITOCHONDRIAL"/>
    <property type="match status" value="1"/>
</dbReference>
<dbReference type="KEGG" id="htq:FRZ44_09360"/>
<evidence type="ECO:0000256" key="10">
    <source>
        <dbReference type="ARBA" id="ARBA00022989"/>
    </source>
</evidence>
<feature type="binding site" description="covalent" evidence="13">
    <location>
        <position position="186"/>
    </location>
    <ligand>
        <name>heme c</name>
        <dbReference type="ChEBI" id="CHEBI:61717"/>
    </ligand>
</feature>
<dbReference type="InterPro" id="IPR036909">
    <property type="entry name" value="Cyt_c-like_dom_sf"/>
</dbReference>
<dbReference type="InterPro" id="IPR009056">
    <property type="entry name" value="Cyt_c-like_dom"/>
</dbReference>
<gene>
    <name evidence="17" type="ORF">FRZ44_09360</name>
</gene>
<dbReference type="PANTHER" id="PTHR10266">
    <property type="entry name" value="CYTOCHROME C1"/>
    <property type="match status" value="1"/>
</dbReference>
<feature type="domain" description="Cytochrome c" evidence="16">
    <location>
        <begin position="50"/>
        <end position="180"/>
    </location>
</feature>
<evidence type="ECO:0000256" key="8">
    <source>
        <dbReference type="ARBA" id="ARBA00022723"/>
    </source>
</evidence>
<feature type="binding site" description="covalent" evidence="13">
    <location>
        <position position="63"/>
    </location>
    <ligand>
        <name>heme c</name>
        <dbReference type="ChEBI" id="CHEBI:61717"/>
    </ligand>
</feature>
<evidence type="ECO:0000259" key="16">
    <source>
        <dbReference type="PROSITE" id="PS51007"/>
    </source>
</evidence>
<dbReference type="GO" id="GO:0009055">
    <property type="term" value="F:electron transfer activity"/>
    <property type="evidence" value="ECO:0007669"/>
    <property type="project" value="InterPro"/>
</dbReference>
<evidence type="ECO:0000256" key="14">
    <source>
        <dbReference type="SAM" id="Phobius"/>
    </source>
</evidence>
<evidence type="ECO:0000256" key="4">
    <source>
        <dbReference type="ARBA" id="ARBA00022448"/>
    </source>
</evidence>
<dbReference type="SUPFAM" id="SSF46626">
    <property type="entry name" value="Cytochrome c"/>
    <property type="match status" value="1"/>
</dbReference>
<dbReference type="Proteomes" id="UP000326202">
    <property type="component" value="Chromosome"/>
</dbReference>
<evidence type="ECO:0000256" key="5">
    <source>
        <dbReference type="ARBA" id="ARBA00022617"/>
    </source>
</evidence>
<evidence type="ECO:0000313" key="18">
    <source>
        <dbReference type="Proteomes" id="UP000326202"/>
    </source>
</evidence>
<keyword evidence="5 13" id="KW-0349">Heme</keyword>
<keyword evidence="12 14" id="KW-0472">Membrane</keyword>
<keyword evidence="7 14" id="KW-0812">Transmembrane</keyword>
<keyword evidence="11 13" id="KW-0408">Iron</keyword>
<keyword evidence="18" id="KW-1185">Reference proteome</keyword>
<dbReference type="AlphaFoldDB" id="A0A5J6MDZ6"/>
<dbReference type="PROSITE" id="PS51007">
    <property type="entry name" value="CYTC"/>
    <property type="match status" value="1"/>
</dbReference>
<dbReference type="GO" id="GO:0020037">
    <property type="term" value="F:heme binding"/>
    <property type="evidence" value="ECO:0007669"/>
    <property type="project" value="InterPro"/>
</dbReference>
<evidence type="ECO:0000313" key="17">
    <source>
        <dbReference type="EMBL" id="QEX15649.1"/>
    </source>
</evidence>
<protein>
    <recommendedName>
        <fullName evidence="3">Cytochrome c1</fullName>
    </recommendedName>
</protein>
<evidence type="ECO:0000256" key="13">
    <source>
        <dbReference type="PIRSR" id="PIRSR602326-1"/>
    </source>
</evidence>
<keyword evidence="4" id="KW-0813">Transport</keyword>
<dbReference type="EMBL" id="CP042906">
    <property type="protein sequence ID" value="QEX15649.1"/>
    <property type="molecule type" value="Genomic_DNA"/>
</dbReference>
<keyword evidence="10 14" id="KW-1133">Transmembrane helix</keyword>
<dbReference type="SUPFAM" id="SSF81496">
    <property type="entry name" value="Cytochrome c1 subunit of cytochrome bc1 complex (Ubiquinol-cytochrome c reductase), transmembrane anchor"/>
    <property type="match status" value="1"/>
</dbReference>
<dbReference type="InterPro" id="IPR002326">
    <property type="entry name" value="Cyt_c1"/>
</dbReference>